<dbReference type="EMBL" id="UYJE01001536">
    <property type="protein sequence ID" value="VDI02954.1"/>
    <property type="molecule type" value="Genomic_DNA"/>
</dbReference>
<comment type="caution">
    <text evidence="1">The sequence shown here is derived from an EMBL/GenBank/DDBJ whole genome shotgun (WGS) entry which is preliminary data.</text>
</comment>
<gene>
    <name evidence="1" type="ORF">MGAL_10B068119</name>
</gene>
<keyword evidence="2" id="KW-1185">Reference proteome</keyword>
<protein>
    <submittedName>
        <fullName evidence="1">Uncharacterized protein</fullName>
    </submittedName>
</protein>
<accession>A0A8B6CC96</accession>
<evidence type="ECO:0000313" key="1">
    <source>
        <dbReference type="EMBL" id="VDI02954.1"/>
    </source>
</evidence>
<reference evidence="1" key="1">
    <citation type="submission" date="2018-11" db="EMBL/GenBank/DDBJ databases">
        <authorList>
            <person name="Alioto T."/>
            <person name="Alioto T."/>
        </authorList>
    </citation>
    <scope>NUCLEOTIDE SEQUENCE</scope>
</reference>
<name>A0A8B6CC96_MYTGA</name>
<dbReference type="AlphaFoldDB" id="A0A8B6CC96"/>
<sequence>MRPVRTNNDVEGWHRRINDKAVECNKPFYELLELLHTETTKVPMQVKLISEGKLKRCQRKKVRAVQGTVHHPLHHNSRTSETDHAFEWPCTNTRKHRPDKELTELPLKVFNWSRRIRKLIGVKSFPDMLNKCREKFSHRKCTRNNLNFQKRLSDKLEETNTHYLPNDDYLPTLQEENNIIKQKEMETLNKELDMTKPGINDNNMETDTSRHQIKIELST</sequence>
<dbReference type="Proteomes" id="UP000596742">
    <property type="component" value="Unassembled WGS sequence"/>
</dbReference>
<dbReference type="OrthoDB" id="10611645at2759"/>
<proteinExistence type="predicted"/>
<organism evidence="1 2">
    <name type="scientific">Mytilus galloprovincialis</name>
    <name type="common">Mediterranean mussel</name>
    <dbReference type="NCBI Taxonomy" id="29158"/>
    <lineage>
        <taxon>Eukaryota</taxon>
        <taxon>Metazoa</taxon>
        <taxon>Spiralia</taxon>
        <taxon>Lophotrochozoa</taxon>
        <taxon>Mollusca</taxon>
        <taxon>Bivalvia</taxon>
        <taxon>Autobranchia</taxon>
        <taxon>Pteriomorphia</taxon>
        <taxon>Mytilida</taxon>
        <taxon>Mytiloidea</taxon>
        <taxon>Mytilidae</taxon>
        <taxon>Mytilinae</taxon>
        <taxon>Mytilus</taxon>
    </lineage>
</organism>
<evidence type="ECO:0000313" key="2">
    <source>
        <dbReference type="Proteomes" id="UP000596742"/>
    </source>
</evidence>